<dbReference type="PANTHER" id="PTHR15581:SF0">
    <property type="entry name" value="CENTROMERE PROTEIN R"/>
    <property type="match status" value="1"/>
</dbReference>
<dbReference type="Pfam" id="PF06729">
    <property type="entry name" value="CENP-R"/>
    <property type="match status" value="1"/>
</dbReference>
<gene>
    <name evidence="3" type="primary">itgb3bp</name>
</gene>
<keyword evidence="2" id="KW-1185">Reference proteome</keyword>
<accession>A0ABM3CB26</accession>
<feature type="region of interest" description="Disordered" evidence="1">
    <location>
        <begin position="15"/>
        <end position="69"/>
    </location>
</feature>
<proteinExistence type="predicted"/>
<sequence length="190" mass="20774">MPIFTVFHRVKRTLRLEDNDNQTPAKRPAPDRNYSPLTGTCQMSPSAAPQAGKAKARGKTANSHKPQVPQTEVEILHAISSKLEASVGAFIKARQELKKIVAAEGSSELKSFFSRGSADLKTELRRHRELASKAESCLGVNGAGQSHLQGRGEGERSAVPYLCCGGSVKSRPMMVIVLWRLTEAWFCFPV</sequence>
<evidence type="ECO:0000313" key="2">
    <source>
        <dbReference type="Proteomes" id="UP001652741"/>
    </source>
</evidence>
<dbReference type="RefSeq" id="XP_045543757.1">
    <property type="nucleotide sequence ID" value="XM_045687801.1"/>
</dbReference>
<dbReference type="Proteomes" id="UP001652741">
    <property type="component" value="Chromosome ssa10"/>
</dbReference>
<evidence type="ECO:0000313" key="3">
    <source>
        <dbReference type="RefSeq" id="XP_045543757.1"/>
    </source>
</evidence>
<name>A0ABM3CB26_SALSA</name>
<reference evidence="3" key="1">
    <citation type="submission" date="2025-08" db="UniProtKB">
        <authorList>
            <consortium name="RefSeq"/>
        </authorList>
    </citation>
    <scope>IDENTIFICATION</scope>
</reference>
<dbReference type="InterPro" id="IPR009601">
    <property type="entry name" value="CENP-R"/>
</dbReference>
<feature type="compositionally biased region" description="Polar residues" evidence="1">
    <location>
        <begin position="60"/>
        <end position="69"/>
    </location>
</feature>
<evidence type="ECO:0000256" key="1">
    <source>
        <dbReference type="SAM" id="MobiDB-lite"/>
    </source>
</evidence>
<protein>
    <submittedName>
        <fullName evidence="3">Centromere protein R isoform X1</fullName>
    </submittedName>
</protein>
<dbReference type="PANTHER" id="PTHR15581">
    <property type="entry name" value="CENTROMERE PROTEIN R"/>
    <property type="match status" value="1"/>
</dbReference>
<feature type="compositionally biased region" description="Polar residues" evidence="1">
    <location>
        <begin position="35"/>
        <end position="47"/>
    </location>
</feature>
<organism evidence="2 3">
    <name type="scientific">Salmo salar</name>
    <name type="common">Atlantic salmon</name>
    <dbReference type="NCBI Taxonomy" id="8030"/>
    <lineage>
        <taxon>Eukaryota</taxon>
        <taxon>Metazoa</taxon>
        <taxon>Chordata</taxon>
        <taxon>Craniata</taxon>
        <taxon>Vertebrata</taxon>
        <taxon>Euteleostomi</taxon>
        <taxon>Actinopterygii</taxon>
        <taxon>Neopterygii</taxon>
        <taxon>Teleostei</taxon>
        <taxon>Protacanthopterygii</taxon>
        <taxon>Salmoniformes</taxon>
        <taxon>Salmonidae</taxon>
        <taxon>Salmoninae</taxon>
        <taxon>Salmo</taxon>
    </lineage>
</organism>